<feature type="region of interest" description="Disordered" evidence="2">
    <location>
        <begin position="25"/>
        <end position="44"/>
    </location>
</feature>
<dbReference type="Proteomes" id="UP000069272">
    <property type="component" value="Chromosome 3R"/>
</dbReference>
<protein>
    <submittedName>
        <fullName evidence="3">Uncharacterized protein</fullName>
    </submittedName>
</protein>
<proteinExistence type="inferred from homology"/>
<dbReference type="VEuPathDB" id="VectorBase:AALB007465"/>
<evidence type="ECO:0000313" key="3">
    <source>
        <dbReference type="EnsemblMetazoa" id="AALB007465-PA"/>
    </source>
</evidence>
<dbReference type="PANTHER" id="PTHR35154">
    <property type="entry name" value="GBP PROTEIN"/>
    <property type="match status" value="1"/>
</dbReference>
<dbReference type="AlphaFoldDB" id="A0A182FLQ6"/>
<keyword evidence="4" id="KW-1185">Reference proteome</keyword>
<sequence length="133" mass="15087">MPSKQANDVLAVEELVHEIRENLRLKAKPSHQPTRSSRPSPYHIPCRSWSEPVCGGVGVAGSEKKIIGKAKTKDEQTIDDPYEFLQTLLKNNNLVKEAVRRLQHGLSPKQRYFYESDEESSRSPIVVMCQLES</sequence>
<reference evidence="3" key="2">
    <citation type="submission" date="2022-08" db="UniProtKB">
        <authorList>
            <consortium name="EnsemblMetazoa"/>
        </authorList>
    </citation>
    <scope>IDENTIFICATION</scope>
    <source>
        <strain evidence="3">STECLA/ALBI9_A</strain>
    </source>
</reference>
<dbReference type="InterPro" id="IPR008014">
    <property type="entry name" value="GSK3-bd"/>
</dbReference>
<dbReference type="EnsemblMetazoa" id="AALB007465-RA">
    <property type="protein sequence ID" value="AALB007465-PA"/>
    <property type="gene ID" value="AALB007465"/>
</dbReference>
<accession>A0A182FLQ6</accession>
<evidence type="ECO:0000313" key="4">
    <source>
        <dbReference type="Proteomes" id="UP000069272"/>
    </source>
</evidence>
<organism evidence="3 4">
    <name type="scientific">Anopheles albimanus</name>
    <name type="common">New world malaria mosquito</name>
    <dbReference type="NCBI Taxonomy" id="7167"/>
    <lineage>
        <taxon>Eukaryota</taxon>
        <taxon>Metazoa</taxon>
        <taxon>Ecdysozoa</taxon>
        <taxon>Arthropoda</taxon>
        <taxon>Hexapoda</taxon>
        <taxon>Insecta</taxon>
        <taxon>Pterygota</taxon>
        <taxon>Neoptera</taxon>
        <taxon>Endopterygota</taxon>
        <taxon>Diptera</taxon>
        <taxon>Nematocera</taxon>
        <taxon>Culicoidea</taxon>
        <taxon>Culicidae</taxon>
        <taxon>Anophelinae</taxon>
        <taxon>Anopheles</taxon>
    </lineage>
</organism>
<comment type="similarity">
    <text evidence="1">Belongs to the GSK-3-binding protein family.</text>
</comment>
<evidence type="ECO:0000256" key="2">
    <source>
        <dbReference type="SAM" id="MobiDB-lite"/>
    </source>
</evidence>
<dbReference type="Pfam" id="PF05350">
    <property type="entry name" value="GSK-3_bind"/>
    <property type="match status" value="1"/>
</dbReference>
<dbReference type="PANTHER" id="PTHR35154:SF3">
    <property type="entry name" value="GBP PROTEIN"/>
    <property type="match status" value="1"/>
</dbReference>
<evidence type="ECO:0000256" key="1">
    <source>
        <dbReference type="ARBA" id="ARBA00010422"/>
    </source>
</evidence>
<name>A0A182FLQ6_ANOAL</name>
<reference evidence="3 4" key="1">
    <citation type="journal article" date="2017" name="G3 (Bethesda)">
        <title>The Physical Genome Mapping of Anopheles albimanus Corrected Scaffold Misassemblies and Identified Interarm Rearrangements in Genus Anopheles.</title>
        <authorList>
            <person name="Artemov G.N."/>
            <person name="Peery A.N."/>
            <person name="Jiang X."/>
            <person name="Tu Z."/>
            <person name="Stegniy V.N."/>
            <person name="Sharakhova M.V."/>
            <person name="Sharakhov I.V."/>
        </authorList>
    </citation>
    <scope>NUCLEOTIDE SEQUENCE [LARGE SCALE GENOMIC DNA]</scope>
    <source>
        <strain evidence="3 4">ALBI9_A</strain>
    </source>
</reference>
<dbReference type="GO" id="GO:0005737">
    <property type="term" value="C:cytoplasm"/>
    <property type="evidence" value="ECO:0007669"/>
    <property type="project" value="TreeGrafter"/>
</dbReference>